<dbReference type="AlphaFoldDB" id="A0A4Y7TAE6"/>
<dbReference type="GO" id="GO:0008270">
    <property type="term" value="F:zinc ion binding"/>
    <property type="evidence" value="ECO:0007669"/>
    <property type="project" value="UniProtKB-KW"/>
</dbReference>
<evidence type="ECO:0000313" key="6">
    <source>
        <dbReference type="EMBL" id="TEB31145.1"/>
    </source>
</evidence>
<sequence length="693" mass="79145">MSRDLQLSRPKLKSLRSEALLRGAECRATRQIATLSNYHDFPTDPHDVPIILRTVFKLLADEPSPAAQDVKQALHCVFGWYDILAISIRKLGREARPLLEIALDLHEQNIYVLLRWMKYYLREQSWIFEFSDYYQHREDTAPRLTMQDSEEVVDLLFSIWMWQDKDGNALYLKYPPSQTMGKAIICPIIRLFSTFCIHNNPFLVWEKMCTLSGREHARFIRCSVSRIEQWRPPPRDSDLLSQSTMPINGLETLLMALTALHFVPQSARAFVKGNVVGNAIRQARLYGSDLPSIGSSSASFSTKLTYSLFYTKGCSGVADLKNRVICQVLEAESLNVILDYIFAAHAKNPSFRLVNDTSDASEVTDKNPVAYLAPFCVYRRVCEATLAAIKAIPESRMEVLETGWAAEYWKPFSTTVRLYEHIWGRVPTNRINLCDNLQHHRSMCPDNALTAKECSHCRAFVYCSSKCQQEDWENHGGKECRTMRRYRVDRELRSAWLSHRTRTFFLYLIQQFLLNLEVGLPLDAISGTLSDDGSTLTYKLAETTTPTSSWRSTGSSDTSDLSSKVNHHLIKFDTTQVKCRAFPQPVNDQNRVKLKAELEKCLISDPDTRIPRFNELLLEPLEAAIMAGQRAGSGTAEVEQSRPILATNETSLGNFRITVFGRYLVENDREGARVILRNGYLRVEPGQEFNEMF</sequence>
<evidence type="ECO:0000259" key="5">
    <source>
        <dbReference type="PROSITE" id="PS50865"/>
    </source>
</evidence>
<feature type="domain" description="MYND-type" evidence="5">
    <location>
        <begin position="441"/>
        <end position="480"/>
    </location>
</feature>
<keyword evidence="3" id="KW-0862">Zinc</keyword>
<dbReference type="SUPFAM" id="SSF144232">
    <property type="entry name" value="HIT/MYND zinc finger-like"/>
    <property type="match status" value="1"/>
</dbReference>
<dbReference type="InterPro" id="IPR002893">
    <property type="entry name" value="Znf_MYND"/>
</dbReference>
<keyword evidence="1" id="KW-0479">Metal-binding</keyword>
<evidence type="ECO:0000256" key="4">
    <source>
        <dbReference type="PROSITE-ProRule" id="PRU00134"/>
    </source>
</evidence>
<comment type="caution">
    <text evidence="6">The sequence shown here is derived from an EMBL/GenBank/DDBJ whole genome shotgun (WGS) entry which is preliminary data.</text>
</comment>
<dbReference type="Gene3D" id="6.10.140.2220">
    <property type="match status" value="1"/>
</dbReference>
<evidence type="ECO:0000256" key="1">
    <source>
        <dbReference type="ARBA" id="ARBA00022723"/>
    </source>
</evidence>
<reference evidence="6 7" key="1">
    <citation type="journal article" date="2019" name="Nat. Ecol. Evol.">
        <title>Megaphylogeny resolves global patterns of mushroom evolution.</title>
        <authorList>
            <person name="Varga T."/>
            <person name="Krizsan K."/>
            <person name="Foldi C."/>
            <person name="Dima B."/>
            <person name="Sanchez-Garcia M."/>
            <person name="Sanchez-Ramirez S."/>
            <person name="Szollosi G.J."/>
            <person name="Szarkandi J.G."/>
            <person name="Papp V."/>
            <person name="Albert L."/>
            <person name="Andreopoulos W."/>
            <person name="Angelini C."/>
            <person name="Antonin V."/>
            <person name="Barry K.W."/>
            <person name="Bougher N.L."/>
            <person name="Buchanan P."/>
            <person name="Buyck B."/>
            <person name="Bense V."/>
            <person name="Catcheside P."/>
            <person name="Chovatia M."/>
            <person name="Cooper J."/>
            <person name="Damon W."/>
            <person name="Desjardin D."/>
            <person name="Finy P."/>
            <person name="Geml J."/>
            <person name="Haridas S."/>
            <person name="Hughes K."/>
            <person name="Justo A."/>
            <person name="Karasinski D."/>
            <person name="Kautmanova I."/>
            <person name="Kiss B."/>
            <person name="Kocsube S."/>
            <person name="Kotiranta H."/>
            <person name="LaButti K.M."/>
            <person name="Lechner B.E."/>
            <person name="Liimatainen K."/>
            <person name="Lipzen A."/>
            <person name="Lukacs Z."/>
            <person name="Mihaltcheva S."/>
            <person name="Morgado L.N."/>
            <person name="Niskanen T."/>
            <person name="Noordeloos M.E."/>
            <person name="Ohm R.A."/>
            <person name="Ortiz-Santana B."/>
            <person name="Ovrebo C."/>
            <person name="Racz N."/>
            <person name="Riley R."/>
            <person name="Savchenko A."/>
            <person name="Shiryaev A."/>
            <person name="Soop K."/>
            <person name="Spirin V."/>
            <person name="Szebenyi C."/>
            <person name="Tomsovsky M."/>
            <person name="Tulloss R.E."/>
            <person name="Uehling J."/>
            <person name="Grigoriev I.V."/>
            <person name="Vagvolgyi C."/>
            <person name="Papp T."/>
            <person name="Martin F.M."/>
            <person name="Miettinen O."/>
            <person name="Hibbett D.S."/>
            <person name="Nagy L.G."/>
        </authorList>
    </citation>
    <scope>NUCLEOTIDE SEQUENCE [LARGE SCALE GENOMIC DNA]</scope>
    <source>
        <strain evidence="6 7">FP101781</strain>
    </source>
</reference>
<gene>
    <name evidence="6" type="ORF">FA13DRAFT_1733075</name>
</gene>
<dbReference type="PROSITE" id="PS50865">
    <property type="entry name" value="ZF_MYND_2"/>
    <property type="match status" value="1"/>
</dbReference>
<accession>A0A4Y7TAE6</accession>
<dbReference type="OrthoDB" id="3112791at2759"/>
<proteinExistence type="predicted"/>
<dbReference type="Pfam" id="PF01753">
    <property type="entry name" value="zf-MYND"/>
    <property type="match status" value="1"/>
</dbReference>
<dbReference type="Proteomes" id="UP000298030">
    <property type="component" value="Unassembled WGS sequence"/>
</dbReference>
<evidence type="ECO:0000256" key="2">
    <source>
        <dbReference type="ARBA" id="ARBA00022771"/>
    </source>
</evidence>
<evidence type="ECO:0000313" key="7">
    <source>
        <dbReference type="Proteomes" id="UP000298030"/>
    </source>
</evidence>
<name>A0A4Y7TAE6_COPMI</name>
<organism evidence="6 7">
    <name type="scientific">Coprinellus micaceus</name>
    <name type="common">Glistening ink-cap mushroom</name>
    <name type="synonym">Coprinus micaceus</name>
    <dbReference type="NCBI Taxonomy" id="71717"/>
    <lineage>
        <taxon>Eukaryota</taxon>
        <taxon>Fungi</taxon>
        <taxon>Dikarya</taxon>
        <taxon>Basidiomycota</taxon>
        <taxon>Agaricomycotina</taxon>
        <taxon>Agaricomycetes</taxon>
        <taxon>Agaricomycetidae</taxon>
        <taxon>Agaricales</taxon>
        <taxon>Agaricineae</taxon>
        <taxon>Psathyrellaceae</taxon>
        <taxon>Coprinellus</taxon>
    </lineage>
</organism>
<keyword evidence="2 4" id="KW-0863">Zinc-finger</keyword>
<keyword evidence="7" id="KW-1185">Reference proteome</keyword>
<protein>
    <recommendedName>
        <fullName evidence="5">MYND-type domain-containing protein</fullName>
    </recommendedName>
</protein>
<dbReference type="EMBL" id="QPFP01000020">
    <property type="protein sequence ID" value="TEB31145.1"/>
    <property type="molecule type" value="Genomic_DNA"/>
</dbReference>
<evidence type="ECO:0000256" key="3">
    <source>
        <dbReference type="ARBA" id="ARBA00022833"/>
    </source>
</evidence>